<dbReference type="AlphaFoldDB" id="A0A5C8M1W2"/>
<keyword evidence="2" id="KW-1185">Reference proteome</keyword>
<name>A0A5C8M1W2_9GAMM</name>
<comment type="caution">
    <text evidence="1">The sequence shown here is derived from an EMBL/GenBank/DDBJ whole genome shotgun (WGS) entry which is preliminary data.</text>
</comment>
<protein>
    <submittedName>
        <fullName evidence="1">DUF465 domain-containing protein</fullName>
    </submittedName>
</protein>
<evidence type="ECO:0000313" key="1">
    <source>
        <dbReference type="EMBL" id="TXK81989.1"/>
    </source>
</evidence>
<accession>A0A5C8M1W2</accession>
<dbReference type="RefSeq" id="WP_053423021.1">
    <property type="nucleotide sequence ID" value="NZ_BAAAGC010000017.1"/>
</dbReference>
<reference evidence="1 2" key="1">
    <citation type="submission" date="2019-08" db="EMBL/GenBank/DDBJ databases">
        <title>Draft genome analysis of Rheinheimera tangshanensis isolated from the roots of fresh rice plants (Oryza sativa).</title>
        <authorList>
            <person name="Yu Q."/>
            <person name="Qi Y."/>
            <person name="Zhang H."/>
            <person name="Pu J."/>
        </authorList>
    </citation>
    <scope>NUCLEOTIDE SEQUENCE [LARGE SCALE GENOMIC DNA]</scope>
    <source>
        <strain evidence="1 2">JA3-B52</strain>
    </source>
</reference>
<organism evidence="1 2">
    <name type="scientific">Rheinheimera tangshanensis</name>
    <dbReference type="NCBI Taxonomy" id="400153"/>
    <lineage>
        <taxon>Bacteria</taxon>
        <taxon>Pseudomonadati</taxon>
        <taxon>Pseudomonadota</taxon>
        <taxon>Gammaproteobacteria</taxon>
        <taxon>Chromatiales</taxon>
        <taxon>Chromatiaceae</taxon>
        <taxon>Rheinheimera</taxon>
    </lineage>
</organism>
<dbReference type="OrthoDB" id="1263265at2"/>
<dbReference type="InterPro" id="IPR038444">
    <property type="entry name" value="DUF465_sf"/>
</dbReference>
<sequence length="82" mass="9887">MPDKHDLHAEFPEYKEQIHHLKQHNNHFAVLFNRYHEIDHEIHRIEQGAEVCSDDYLEQQKVQRLHLKDDLYMMIKAAEAAV</sequence>
<evidence type="ECO:0000313" key="2">
    <source>
        <dbReference type="Proteomes" id="UP000321814"/>
    </source>
</evidence>
<gene>
    <name evidence="1" type="ORF">FU839_03635</name>
</gene>
<dbReference type="Proteomes" id="UP000321814">
    <property type="component" value="Unassembled WGS sequence"/>
</dbReference>
<dbReference type="InterPro" id="IPR007420">
    <property type="entry name" value="DUF465"/>
</dbReference>
<dbReference type="Pfam" id="PF04325">
    <property type="entry name" value="DUF465"/>
    <property type="match status" value="1"/>
</dbReference>
<proteinExistence type="predicted"/>
<dbReference type="Gene3D" id="6.10.280.50">
    <property type="match status" value="1"/>
</dbReference>
<dbReference type="EMBL" id="VRLR01000002">
    <property type="protein sequence ID" value="TXK81989.1"/>
    <property type="molecule type" value="Genomic_DNA"/>
</dbReference>